<feature type="signal peptide" evidence="1">
    <location>
        <begin position="1"/>
        <end position="24"/>
    </location>
</feature>
<dbReference type="EMBL" id="DXGI01000416">
    <property type="protein sequence ID" value="HIW79700.1"/>
    <property type="molecule type" value="Genomic_DNA"/>
</dbReference>
<evidence type="ECO:0000313" key="3">
    <source>
        <dbReference type="Proteomes" id="UP000824264"/>
    </source>
</evidence>
<comment type="caution">
    <text evidence="2">The sequence shown here is derived from an EMBL/GenBank/DDBJ whole genome shotgun (WGS) entry which is preliminary data.</text>
</comment>
<evidence type="ECO:0000256" key="1">
    <source>
        <dbReference type="SAM" id="SignalP"/>
    </source>
</evidence>
<gene>
    <name evidence="2" type="ORF">H9874_11250</name>
</gene>
<organism evidence="2 3">
    <name type="scientific">Candidatus Bilophila faecipullorum</name>
    <dbReference type="NCBI Taxonomy" id="2838482"/>
    <lineage>
        <taxon>Bacteria</taxon>
        <taxon>Pseudomonadati</taxon>
        <taxon>Thermodesulfobacteriota</taxon>
        <taxon>Desulfovibrionia</taxon>
        <taxon>Desulfovibrionales</taxon>
        <taxon>Desulfovibrionaceae</taxon>
        <taxon>Bilophila</taxon>
    </lineage>
</organism>
<proteinExistence type="predicted"/>
<sequence>MKRWGIRAALCAVCVMALAMAAQARELTALEIFARLPITLFENTPEGLSEEEKLRLIEQGASDFWEVERFDADRLTLVSRPFGETRVMLRVFRGGDRLLAALGTSGGAMCALELWKEDATGGFVPAAPPEDADIADFLARGRRLGELSPAFMLCLADDGLEVRPLFWGPKGLVDVPVDRTVRYVWKDGSFEKRVAEKAR</sequence>
<accession>A0A9D1R2L4</accession>
<evidence type="ECO:0000313" key="2">
    <source>
        <dbReference type="EMBL" id="HIW79700.1"/>
    </source>
</evidence>
<keyword evidence="1" id="KW-0732">Signal</keyword>
<protein>
    <submittedName>
        <fullName evidence="2">Uncharacterized protein</fullName>
    </submittedName>
</protein>
<dbReference type="Proteomes" id="UP000824264">
    <property type="component" value="Unassembled WGS sequence"/>
</dbReference>
<name>A0A9D1R2L4_9BACT</name>
<dbReference type="AlphaFoldDB" id="A0A9D1R2L4"/>
<feature type="chain" id="PRO_5038998788" evidence="1">
    <location>
        <begin position="25"/>
        <end position="199"/>
    </location>
</feature>
<reference evidence="2" key="2">
    <citation type="submission" date="2021-04" db="EMBL/GenBank/DDBJ databases">
        <authorList>
            <person name="Gilroy R."/>
        </authorList>
    </citation>
    <scope>NUCLEOTIDE SEQUENCE</scope>
    <source>
        <strain evidence="2">ChiSxjej5B17-1746</strain>
    </source>
</reference>
<reference evidence="2" key="1">
    <citation type="journal article" date="2021" name="PeerJ">
        <title>Extensive microbial diversity within the chicken gut microbiome revealed by metagenomics and culture.</title>
        <authorList>
            <person name="Gilroy R."/>
            <person name="Ravi A."/>
            <person name="Getino M."/>
            <person name="Pursley I."/>
            <person name="Horton D.L."/>
            <person name="Alikhan N.F."/>
            <person name="Baker D."/>
            <person name="Gharbi K."/>
            <person name="Hall N."/>
            <person name="Watson M."/>
            <person name="Adriaenssens E.M."/>
            <person name="Foster-Nyarko E."/>
            <person name="Jarju S."/>
            <person name="Secka A."/>
            <person name="Antonio M."/>
            <person name="Oren A."/>
            <person name="Chaudhuri R.R."/>
            <person name="La Ragione R."/>
            <person name="Hildebrand F."/>
            <person name="Pallen M.J."/>
        </authorList>
    </citation>
    <scope>NUCLEOTIDE SEQUENCE</scope>
    <source>
        <strain evidence="2">ChiSxjej5B17-1746</strain>
    </source>
</reference>